<name>A0A420B786_SPHD1</name>
<protein>
    <recommendedName>
        <fullName evidence="3">Lipoprotein</fullName>
    </recommendedName>
</protein>
<reference evidence="1 2" key="1">
    <citation type="submission" date="2018-09" db="EMBL/GenBank/DDBJ databases">
        <title>Genomic Encyclopedia of Type Strains, Phase III (KMG-III): the genomes of soil and plant-associated and newly described type strains.</title>
        <authorList>
            <person name="Whitman W."/>
        </authorList>
    </citation>
    <scope>NUCLEOTIDE SEQUENCE [LARGE SCALE GENOMIC DNA]</scope>
    <source>
        <strain evidence="1 2">CECT 7938</strain>
    </source>
</reference>
<dbReference type="RefSeq" id="WP_120259637.1">
    <property type="nucleotide sequence ID" value="NZ_RAPY01000002.1"/>
</dbReference>
<dbReference type="AlphaFoldDB" id="A0A420B786"/>
<dbReference type="OrthoDB" id="1452052at2"/>
<evidence type="ECO:0000313" key="1">
    <source>
        <dbReference type="EMBL" id="RKE52614.1"/>
    </source>
</evidence>
<evidence type="ECO:0000313" key="2">
    <source>
        <dbReference type="Proteomes" id="UP000286246"/>
    </source>
</evidence>
<keyword evidence="2" id="KW-1185">Reference proteome</keyword>
<comment type="caution">
    <text evidence="1">The sequence shown here is derived from an EMBL/GenBank/DDBJ whole genome shotgun (WGS) entry which is preliminary data.</text>
</comment>
<gene>
    <name evidence="1" type="ORF">DFQ12_2856</name>
</gene>
<sequence length="259" mass="29693">MKSKKIGTIGIAILSLSIFACKQSVKPYAEAPLQLKGVDMNVDLAKFLSNEDLFRGKVDMVNLDVEENEIVLERKNLPDSTVYYVQYNVNSNKNDINLADYGSFKFKTLELLTDLAEKEVFAWMAEQEDVSANEVNKLVDQIVLDNPEATMNSRELEGVSSGLRLIWHTKDKVFQLVIPEIESLRFDRSNEEYSPSYDDDGNPIEPKETFSKEQIITLFKDKLKDSAKNKITFFIAKPQFDEWFRDNSPSSRGTMTRYD</sequence>
<organism evidence="1 2">
    <name type="scientific">Sphingobacterium detergens</name>
    <dbReference type="NCBI Taxonomy" id="1145106"/>
    <lineage>
        <taxon>Bacteria</taxon>
        <taxon>Pseudomonadati</taxon>
        <taxon>Bacteroidota</taxon>
        <taxon>Sphingobacteriia</taxon>
        <taxon>Sphingobacteriales</taxon>
        <taxon>Sphingobacteriaceae</taxon>
        <taxon>Sphingobacterium</taxon>
    </lineage>
</organism>
<accession>A0A420B786</accession>
<dbReference type="EMBL" id="RAPY01000002">
    <property type="protein sequence ID" value="RKE52614.1"/>
    <property type="molecule type" value="Genomic_DNA"/>
</dbReference>
<dbReference type="Proteomes" id="UP000286246">
    <property type="component" value="Unassembled WGS sequence"/>
</dbReference>
<dbReference type="PROSITE" id="PS51257">
    <property type="entry name" value="PROKAR_LIPOPROTEIN"/>
    <property type="match status" value="1"/>
</dbReference>
<evidence type="ECO:0008006" key="3">
    <source>
        <dbReference type="Google" id="ProtNLM"/>
    </source>
</evidence>
<proteinExistence type="predicted"/>